<reference evidence="2 3" key="1">
    <citation type="journal article" date="2005" name="Arch. Microbiol.">
        <title>The genome sequence of an anaerobic aromatic-degrading denitrifying bacterium, strain EbN1.</title>
        <authorList>
            <person name="Rabus R."/>
            <person name="Kube M."/>
            <person name="Heider J."/>
            <person name="Beck A."/>
            <person name="Heitmann K."/>
            <person name="Widdel F."/>
            <person name="Reinhardt R."/>
        </authorList>
    </citation>
    <scope>NUCLEOTIDE SEQUENCE [LARGE SCALE GENOMIC DNA]</scope>
    <source>
        <strain evidence="2 3">EbN1</strain>
    </source>
</reference>
<proteinExistence type="predicted"/>
<keyword evidence="2" id="KW-0808">Transferase</keyword>
<evidence type="ECO:0000313" key="3">
    <source>
        <dbReference type="Proteomes" id="UP000006552"/>
    </source>
</evidence>
<evidence type="ECO:0000259" key="1">
    <source>
        <dbReference type="Pfam" id="PF00535"/>
    </source>
</evidence>
<dbReference type="EMBL" id="CR555306">
    <property type="protein sequence ID" value="CAI10140.1"/>
    <property type="molecule type" value="Genomic_DNA"/>
</dbReference>
<dbReference type="CAZy" id="GT2">
    <property type="family name" value="Glycosyltransferase Family 2"/>
</dbReference>
<evidence type="ECO:0000313" key="2">
    <source>
        <dbReference type="EMBL" id="CAI10140.1"/>
    </source>
</evidence>
<dbReference type="InterPro" id="IPR001173">
    <property type="entry name" value="Glyco_trans_2-like"/>
</dbReference>
<dbReference type="PANTHER" id="PTHR48090:SF7">
    <property type="entry name" value="RFBJ PROTEIN"/>
    <property type="match status" value="1"/>
</dbReference>
<keyword evidence="3" id="KW-1185">Reference proteome</keyword>
<dbReference type="GO" id="GO:0016740">
    <property type="term" value="F:transferase activity"/>
    <property type="evidence" value="ECO:0007669"/>
    <property type="project" value="UniProtKB-KW"/>
</dbReference>
<gene>
    <name evidence="2" type="ORF">ebA7076</name>
</gene>
<feature type="domain" description="Glycosyltransferase 2-like" evidence="1">
    <location>
        <begin position="36"/>
        <end position="167"/>
    </location>
</feature>
<dbReference type="PANTHER" id="PTHR48090">
    <property type="entry name" value="UNDECAPRENYL-PHOSPHATE 4-DEOXY-4-FORMAMIDO-L-ARABINOSE TRANSFERASE-RELATED"/>
    <property type="match status" value="1"/>
</dbReference>
<dbReference type="InterPro" id="IPR029044">
    <property type="entry name" value="Nucleotide-diphossugar_trans"/>
</dbReference>
<dbReference type="Gene3D" id="3.90.550.10">
    <property type="entry name" value="Spore Coat Polysaccharide Biosynthesis Protein SpsA, Chain A"/>
    <property type="match status" value="1"/>
</dbReference>
<dbReference type="Pfam" id="PF00535">
    <property type="entry name" value="Glycos_transf_2"/>
    <property type="match status" value="1"/>
</dbReference>
<dbReference type="SUPFAM" id="SSF53448">
    <property type="entry name" value="Nucleotide-diphospho-sugar transferases"/>
    <property type="match status" value="1"/>
</dbReference>
<dbReference type="RefSeq" id="WP_011239785.1">
    <property type="nucleotide sequence ID" value="NC_006513.1"/>
</dbReference>
<protein>
    <submittedName>
        <fullName evidence="2">Predicted glycosyl transferase, family 2</fullName>
    </submittedName>
</protein>
<dbReference type="Proteomes" id="UP000006552">
    <property type="component" value="Chromosome"/>
</dbReference>
<dbReference type="CDD" id="cd04179">
    <property type="entry name" value="DPM_DPG-synthase_like"/>
    <property type="match status" value="1"/>
</dbReference>
<dbReference type="InterPro" id="IPR050256">
    <property type="entry name" value="Glycosyltransferase_2"/>
</dbReference>
<dbReference type="STRING" id="76114.ebA7076"/>
<name>Q5NXS4_AROAE</name>
<dbReference type="eggNOG" id="COG0463">
    <property type="taxonomic scope" value="Bacteria"/>
</dbReference>
<sequence>MQRFPTFRHPQRRPDGTTTLQPALSAAESASTHLLLIPSYNPGSKVFDTVRAARREWLPVWVVVDGSTDGTTQALQAMANDDPGLRVIVLPKNLGKGAAVLHGIELAADEGFTHVLTMDSDGQHPAELIPSFMAASQGRPEAMILGVPVFDASAPALRVRGRRVSNWWANLETLWTGIGDSLFGFRVYPIGPLARVMRGQRWMRRFDFDPEAVVRMSWAGVPPVNLEAPVRYFTPDEGGVSHFNYLRDNLLLTWMHTRLFFGFLLRLPLLAARRYASGRDKRADPQT</sequence>
<organism evidence="2 3">
    <name type="scientific">Aromatoleum aromaticum (strain DSM 19018 / LMG 30748 / EbN1)</name>
    <name type="common">Azoarcus sp. (strain EbN1)</name>
    <dbReference type="NCBI Taxonomy" id="76114"/>
    <lineage>
        <taxon>Bacteria</taxon>
        <taxon>Pseudomonadati</taxon>
        <taxon>Pseudomonadota</taxon>
        <taxon>Betaproteobacteria</taxon>
        <taxon>Rhodocyclales</taxon>
        <taxon>Rhodocyclaceae</taxon>
        <taxon>Aromatoleum</taxon>
    </lineage>
</organism>
<dbReference type="HOGENOM" id="CLU_033536_7_0_4"/>
<dbReference type="KEGG" id="eba:ebA7076"/>
<dbReference type="AlphaFoldDB" id="Q5NXS4"/>
<dbReference type="OrthoDB" id="9808633at2"/>
<accession>Q5NXS4</accession>